<organism evidence="2 3">
    <name type="scientific">Candidatus Jidaibacter acanthamoebae</name>
    <dbReference type="NCBI Taxonomy" id="86105"/>
    <lineage>
        <taxon>Bacteria</taxon>
        <taxon>Pseudomonadati</taxon>
        <taxon>Pseudomonadota</taxon>
        <taxon>Alphaproteobacteria</taxon>
        <taxon>Rickettsiales</taxon>
        <taxon>Candidatus Midichloriaceae</taxon>
        <taxon>Candidatus Jidaibacter</taxon>
    </lineage>
</organism>
<evidence type="ECO:0000313" key="2">
    <source>
        <dbReference type="EMBL" id="KIE05583.1"/>
    </source>
</evidence>
<dbReference type="Proteomes" id="UP000031258">
    <property type="component" value="Unassembled WGS sequence"/>
</dbReference>
<dbReference type="RefSeq" id="WP_039455823.1">
    <property type="nucleotide sequence ID" value="NZ_JSWE01000092.1"/>
</dbReference>
<feature type="domain" description="Zinc finger CHCC-type" evidence="1">
    <location>
        <begin position="11"/>
        <end position="46"/>
    </location>
</feature>
<name>A0A0C1QNH2_9RICK</name>
<dbReference type="Pfam" id="PF10276">
    <property type="entry name" value="zf-CHCC"/>
    <property type="match status" value="1"/>
</dbReference>
<sequence>MTEGKVVVDERKVSCDGGNGALGHPKVYLEILENNQISCPYCGKLFIYKPSSAAKSVKDKKQLTKDIPG</sequence>
<keyword evidence="3" id="KW-1185">Reference proteome</keyword>
<dbReference type="STRING" id="86105.NF27_DP01270"/>
<dbReference type="AlphaFoldDB" id="A0A0C1QNH2"/>
<gene>
    <name evidence="2" type="ORF">NF27_DP01270</name>
</gene>
<accession>A0A0C1QNH2</accession>
<comment type="caution">
    <text evidence="2">The sequence shown here is derived from an EMBL/GenBank/DDBJ whole genome shotgun (WGS) entry which is preliminary data.</text>
</comment>
<evidence type="ECO:0000259" key="1">
    <source>
        <dbReference type="Pfam" id="PF10276"/>
    </source>
</evidence>
<protein>
    <recommendedName>
        <fullName evidence="1">Zinc finger CHCC-type domain-containing protein</fullName>
    </recommendedName>
</protein>
<reference evidence="2 3" key="1">
    <citation type="submission" date="2014-11" db="EMBL/GenBank/DDBJ databases">
        <title>A Rickettsiales Symbiont of Amoebae With Ancient Features.</title>
        <authorList>
            <person name="Schulz F."/>
            <person name="Martijn J."/>
            <person name="Wascher F."/>
            <person name="Kostanjsek R."/>
            <person name="Ettema T.J."/>
            <person name="Horn M."/>
        </authorList>
    </citation>
    <scope>NUCLEOTIDE SEQUENCE [LARGE SCALE GENOMIC DNA]</scope>
    <source>
        <strain evidence="2 3">UWC36</strain>
    </source>
</reference>
<dbReference type="InterPro" id="IPR019401">
    <property type="entry name" value="Znf_CHCC"/>
</dbReference>
<dbReference type="Gene3D" id="2.60.260.40">
    <property type="entry name" value="q5lls5 like domains"/>
    <property type="match status" value="1"/>
</dbReference>
<dbReference type="OrthoDB" id="9807344at2"/>
<proteinExistence type="predicted"/>
<evidence type="ECO:0000313" key="3">
    <source>
        <dbReference type="Proteomes" id="UP000031258"/>
    </source>
</evidence>
<dbReference type="EMBL" id="JSWE01000092">
    <property type="protein sequence ID" value="KIE05583.1"/>
    <property type="molecule type" value="Genomic_DNA"/>
</dbReference>